<gene>
    <name evidence="1" type="ORF">PXEA_LOCUS14157</name>
</gene>
<dbReference type="EMBL" id="CAAALY010047707">
    <property type="protein sequence ID" value="VEL20717.1"/>
    <property type="molecule type" value="Genomic_DNA"/>
</dbReference>
<dbReference type="Pfam" id="PF09404">
    <property type="entry name" value="C12orf66_like"/>
    <property type="match status" value="1"/>
</dbReference>
<keyword evidence="2" id="KW-1185">Reference proteome</keyword>
<dbReference type="OrthoDB" id="18134at2759"/>
<dbReference type="AlphaFoldDB" id="A0A3S5CH29"/>
<reference evidence="1" key="1">
    <citation type="submission" date="2018-11" db="EMBL/GenBank/DDBJ databases">
        <authorList>
            <consortium name="Pathogen Informatics"/>
        </authorList>
    </citation>
    <scope>NUCLEOTIDE SEQUENCE</scope>
</reference>
<evidence type="ECO:0000313" key="1">
    <source>
        <dbReference type="EMBL" id="VEL20717.1"/>
    </source>
</evidence>
<dbReference type="InterPro" id="IPR038060">
    <property type="entry name" value="C12orf66-like_central_sf"/>
</dbReference>
<name>A0A3S5CH29_9PLAT</name>
<comment type="caution">
    <text evidence="1">The sequence shown here is derived from an EMBL/GenBank/DDBJ whole genome shotgun (WGS) entry which is preliminary data.</text>
</comment>
<proteinExistence type="predicted"/>
<dbReference type="Proteomes" id="UP000784294">
    <property type="component" value="Unassembled WGS sequence"/>
</dbReference>
<dbReference type="Gene3D" id="1.10.3450.30">
    <property type="match status" value="1"/>
</dbReference>
<dbReference type="SUPFAM" id="SSF158548">
    <property type="entry name" value="FLJ32549 domain-like"/>
    <property type="match status" value="1"/>
</dbReference>
<evidence type="ECO:0000313" key="2">
    <source>
        <dbReference type="Proteomes" id="UP000784294"/>
    </source>
</evidence>
<organism evidence="1 2">
    <name type="scientific">Protopolystoma xenopodis</name>
    <dbReference type="NCBI Taxonomy" id="117903"/>
    <lineage>
        <taxon>Eukaryota</taxon>
        <taxon>Metazoa</taxon>
        <taxon>Spiralia</taxon>
        <taxon>Lophotrochozoa</taxon>
        <taxon>Platyhelminthes</taxon>
        <taxon>Monogenea</taxon>
        <taxon>Polyopisthocotylea</taxon>
        <taxon>Polystomatidea</taxon>
        <taxon>Polystomatidae</taxon>
        <taxon>Protopolystoma</taxon>
    </lineage>
</organism>
<sequence>MQAQSLIANLHFLQPLVCLDAASELILDLIHVACPDLYASSRSRRVVARLPGLLAWLYYFHDLLMAKYSLYWFSILERHAPNIVEAKNFISTENPDLVTK</sequence>
<dbReference type="InterPro" id="IPR018544">
    <property type="entry name" value="KICS_2"/>
</dbReference>
<accession>A0A3S5CH29</accession>
<protein>
    <submittedName>
        <fullName evidence="1">Uncharacterized protein</fullName>
    </submittedName>
</protein>